<sequence length="64" mass="7625">MLYVLGVLNIRFLFKWDKKNEVFLLFSKRPIIAQSLSMTKETFPAIRLFQNKTPLRFKPNTSTF</sequence>
<evidence type="ECO:0000313" key="2">
    <source>
        <dbReference type="Proteomes" id="UP000003452"/>
    </source>
</evidence>
<organism evidence="1 2">
    <name type="scientific">Phocaeicola plebeius (strain DSM 17135 / JCM 12973 / CCUG 54634 / M2)</name>
    <name type="common">Bacteroides plebeius</name>
    <dbReference type="NCBI Taxonomy" id="484018"/>
    <lineage>
        <taxon>Bacteria</taxon>
        <taxon>Pseudomonadati</taxon>
        <taxon>Bacteroidota</taxon>
        <taxon>Bacteroidia</taxon>
        <taxon>Bacteroidales</taxon>
        <taxon>Bacteroidaceae</taxon>
        <taxon>Phocaeicola</taxon>
    </lineage>
</organism>
<comment type="caution">
    <text evidence="1">The sequence shown here is derived from an EMBL/GenBank/DDBJ whole genome shotgun (WGS) entry which is preliminary data.</text>
</comment>
<dbReference type="AlphaFoldDB" id="B5D310"/>
<evidence type="ECO:0000313" key="1">
    <source>
        <dbReference type="EMBL" id="EDY93961.1"/>
    </source>
</evidence>
<reference evidence="1 2" key="1">
    <citation type="submission" date="2008-08" db="EMBL/GenBank/DDBJ databases">
        <title>Draft genome sequence of Bacteroides plebeius (DSM 17135).</title>
        <authorList>
            <person name="Sudarsanam P."/>
            <person name="Ley R."/>
            <person name="Guruge J."/>
            <person name="Turnbaugh P.J."/>
            <person name="Mahowald M."/>
            <person name="Liep D."/>
            <person name="Gordon J."/>
        </authorList>
    </citation>
    <scope>NUCLEOTIDE SEQUENCE [LARGE SCALE GENOMIC DNA]</scope>
    <source>
        <strain evidence="2">DSM 17135 / JCM 12973 / M2</strain>
    </source>
</reference>
<dbReference type="Proteomes" id="UP000003452">
    <property type="component" value="Unassembled WGS sequence"/>
</dbReference>
<gene>
    <name evidence="1" type="ORF">BACPLE_03402</name>
</gene>
<proteinExistence type="predicted"/>
<reference evidence="1 2" key="2">
    <citation type="submission" date="2008-08" db="EMBL/GenBank/DDBJ databases">
        <authorList>
            <person name="Fulton L."/>
            <person name="Clifton S."/>
            <person name="Fulton B."/>
            <person name="Xu J."/>
            <person name="Minx P."/>
            <person name="Pepin K.H."/>
            <person name="Johnson M."/>
            <person name="Thiruvilangam P."/>
            <person name="Bhonagiri V."/>
            <person name="Nash W.E."/>
            <person name="Mardis E.R."/>
            <person name="Wilson R.K."/>
        </authorList>
    </citation>
    <scope>NUCLEOTIDE SEQUENCE [LARGE SCALE GENOMIC DNA]</scope>
    <source>
        <strain evidence="2">DSM 17135 / JCM 12973 / M2</strain>
    </source>
</reference>
<accession>B5D310</accession>
<dbReference type="EMBL" id="ABQC02000024">
    <property type="protein sequence ID" value="EDY93961.1"/>
    <property type="molecule type" value="Genomic_DNA"/>
</dbReference>
<name>B5D310_PHOPM</name>
<dbReference type="HOGENOM" id="CLU_2858460_0_0_10"/>
<protein>
    <submittedName>
        <fullName evidence="1">Uncharacterized protein</fullName>
    </submittedName>
</protein>